<comment type="caution">
    <text evidence="2">The sequence shown here is derived from an EMBL/GenBank/DDBJ whole genome shotgun (WGS) entry which is preliminary data.</text>
</comment>
<keyword evidence="3" id="KW-1185">Reference proteome</keyword>
<gene>
    <name evidence="2" type="ORF">C3Y98_11300</name>
</gene>
<sequence length="120" mass="13549">MPTTLIKSRTKAFNLQQGRCIYCELPMWTDDPEAFAKKYKITAKGAALFKCTAEHLLARQDGGKDGESNIVAACHFCNQHRHKCKNPKDPISYKHYVGNRVGKGGWNSVLIPKHHISLHM</sequence>
<dbReference type="InterPro" id="IPR002711">
    <property type="entry name" value="HNH"/>
</dbReference>
<dbReference type="GO" id="GO:0008270">
    <property type="term" value="F:zinc ion binding"/>
    <property type="evidence" value="ECO:0007669"/>
    <property type="project" value="InterPro"/>
</dbReference>
<keyword evidence="2" id="KW-0540">Nuclease</keyword>
<dbReference type="Proteomes" id="UP000297706">
    <property type="component" value="Unassembled WGS sequence"/>
</dbReference>
<dbReference type="EMBL" id="PQVH01000014">
    <property type="protein sequence ID" value="TFW70048.1"/>
    <property type="molecule type" value="Genomic_DNA"/>
</dbReference>
<reference evidence="2 3" key="1">
    <citation type="submission" date="2018-02" db="EMBL/GenBank/DDBJ databases">
        <title>A novel lanthanide dependent methylotroph, Methylotenera sp. La3113.</title>
        <authorList>
            <person name="Lv H."/>
            <person name="Tani A."/>
        </authorList>
    </citation>
    <scope>NUCLEOTIDE SEQUENCE [LARGE SCALE GENOMIC DNA]</scope>
    <source>
        <strain evidence="2 3">La3113</strain>
    </source>
</reference>
<protein>
    <submittedName>
        <fullName evidence="2">Restriction endonuclease</fullName>
    </submittedName>
</protein>
<dbReference type="Pfam" id="PF01844">
    <property type="entry name" value="HNH"/>
    <property type="match status" value="1"/>
</dbReference>
<dbReference type="GO" id="GO:0004519">
    <property type="term" value="F:endonuclease activity"/>
    <property type="evidence" value="ECO:0007669"/>
    <property type="project" value="UniProtKB-KW"/>
</dbReference>
<dbReference type="Gene3D" id="1.10.30.50">
    <property type="match status" value="1"/>
</dbReference>
<accession>A0A4Y9VNF6</accession>
<feature type="domain" description="HNH" evidence="1">
    <location>
        <begin position="51"/>
        <end position="83"/>
    </location>
</feature>
<evidence type="ECO:0000313" key="3">
    <source>
        <dbReference type="Proteomes" id="UP000297706"/>
    </source>
</evidence>
<dbReference type="AlphaFoldDB" id="A0A4Y9VNF6"/>
<evidence type="ECO:0000313" key="2">
    <source>
        <dbReference type="EMBL" id="TFW70048.1"/>
    </source>
</evidence>
<organism evidence="2 3">
    <name type="scientific">Methylotenera oryzisoli</name>
    <dbReference type="NCBI Taxonomy" id="2080758"/>
    <lineage>
        <taxon>Bacteria</taxon>
        <taxon>Pseudomonadati</taxon>
        <taxon>Pseudomonadota</taxon>
        <taxon>Betaproteobacteria</taxon>
        <taxon>Nitrosomonadales</taxon>
        <taxon>Methylophilaceae</taxon>
        <taxon>Methylotenera</taxon>
    </lineage>
</organism>
<keyword evidence="2" id="KW-0255">Endonuclease</keyword>
<dbReference type="RefSeq" id="WP_135278693.1">
    <property type="nucleotide sequence ID" value="NZ_PQVH01000014.1"/>
</dbReference>
<keyword evidence="2" id="KW-0378">Hydrolase</keyword>
<dbReference type="OrthoDB" id="9802901at2"/>
<proteinExistence type="predicted"/>
<name>A0A4Y9VNF6_9PROT</name>
<dbReference type="GO" id="GO:0003676">
    <property type="term" value="F:nucleic acid binding"/>
    <property type="evidence" value="ECO:0007669"/>
    <property type="project" value="InterPro"/>
</dbReference>
<evidence type="ECO:0000259" key="1">
    <source>
        <dbReference type="Pfam" id="PF01844"/>
    </source>
</evidence>